<dbReference type="InterPro" id="IPR002645">
    <property type="entry name" value="STAS_dom"/>
</dbReference>
<dbReference type="AlphaFoldDB" id="A0A926L8G4"/>
<organism evidence="4 5">
    <name type="scientific">Streptomyces griseicoloratus</name>
    <dbReference type="NCBI Taxonomy" id="2752516"/>
    <lineage>
        <taxon>Bacteria</taxon>
        <taxon>Bacillati</taxon>
        <taxon>Actinomycetota</taxon>
        <taxon>Actinomycetes</taxon>
        <taxon>Kitasatosporales</taxon>
        <taxon>Streptomycetaceae</taxon>
        <taxon>Streptomyces</taxon>
    </lineage>
</organism>
<gene>
    <name evidence="4" type="ORF">H0H10_36340</name>
</gene>
<dbReference type="InterPro" id="IPR036513">
    <property type="entry name" value="STAS_dom_sf"/>
</dbReference>
<dbReference type="PROSITE" id="PS50801">
    <property type="entry name" value="STAS"/>
    <property type="match status" value="1"/>
</dbReference>
<proteinExistence type="inferred from homology"/>
<dbReference type="Gene3D" id="3.30.750.24">
    <property type="entry name" value="STAS domain"/>
    <property type="match status" value="1"/>
</dbReference>
<comment type="similarity">
    <text evidence="1 2">Belongs to the anti-sigma-factor antagonist family.</text>
</comment>
<dbReference type="RefSeq" id="WP_188185459.1">
    <property type="nucleotide sequence ID" value="NZ_JACVQF010000235.1"/>
</dbReference>
<accession>A0A926L8G4</accession>
<protein>
    <recommendedName>
        <fullName evidence="2">Anti-sigma factor antagonist</fullName>
    </recommendedName>
</protein>
<dbReference type="Pfam" id="PF01740">
    <property type="entry name" value="STAS"/>
    <property type="match status" value="1"/>
</dbReference>
<sequence>MRTSIIQEDRLGLIHYPANGWTVVEVTGDVDAHTAPRIREAVIALLNEGHRHFVLDLCPAPFLDSMGLGMIVAITKRIRDREGSLRLTCVNDKILKIFGICDLRRIYAFHDSVDQATRRAPQRGGLARWPRPLLT</sequence>
<dbReference type="PANTHER" id="PTHR33495">
    <property type="entry name" value="ANTI-SIGMA FACTOR ANTAGONIST TM_1081-RELATED-RELATED"/>
    <property type="match status" value="1"/>
</dbReference>
<evidence type="ECO:0000256" key="1">
    <source>
        <dbReference type="ARBA" id="ARBA00009013"/>
    </source>
</evidence>
<dbReference type="SUPFAM" id="SSF52091">
    <property type="entry name" value="SpoIIaa-like"/>
    <property type="match status" value="1"/>
</dbReference>
<dbReference type="Proteomes" id="UP000621210">
    <property type="component" value="Unassembled WGS sequence"/>
</dbReference>
<dbReference type="NCBIfam" id="TIGR00377">
    <property type="entry name" value="ant_ant_sig"/>
    <property type="match status" value="1"/>
</dbReference>
<dbReference type="GO" id="GO:0043856">
    <property type="term" value="F:anti-sigma factor antagonist activity"/>
    <property type="evidence" value="ECO:0007669"/>
    <property type="project" value="InterPro"/>
</dbReference>
<feature type="domain" description="STAS" evidence="3">
    <location>
        <begin position="19"/>
        <end position="120"/>
    </location>
</feature>
<name>A0A926L8G4_9ACTN</name>
<evidence type="ECO:0000313" key="4">
    <source>
        <dbReference type="EMBL" id="MBD0424575.1"/>
    </source>
</evidence>
<evidence type="ECO:0000256" key="2">
    <source>
        <dbReference type="RuleBase" id="RU003749"/>
    </source>
</evidence>
<dbReference type="PANTHER" id="PTHR33495:SF2">
    <property type="entry name" value="ANTI-SIGMA FACTOR ANTAGONIST TM_1081-RELATED"/>
    <property type="match status" value="1"/>
</dbReference>
<keyword evidence="5" id="KW-1185">Reference proteome</keyword>
<dbReference type="EMBL" id="JACVQF010000235">
    <property type="protein sequence ID" value="MBD0424575.1"/>
    <property type="molecule type" value="Genomic_DNA"/>
</dbReference>
<dbReference type="InterPro" id="IPR003658">
    <property type="entry name" value="Anti-sigma_ant"/>
</dbReference>
<evidence type="ECO:0000259" key="3">
    <source>
        <dbReference type="PROSITE" id="PS50801"/>
    </source>
</evidence>
<dbReference type="CDD" id="cd07043">
    <property type="entry name" value="STAS_anti-anti-sigma_factors"/>
    <property type="match status" value="1"/>
</dbReference>
<comment type="caution">
    <text evidence="4">The sequence shown here is derived from an EMBL/GenBank/DDBJ whole genome shotgun (WGS) entry which is preliminary data.</text>
</comment>
<reference evidence="4" key="1">
    <citation type="submission" date="2020-09" db="EMBL/GenBank/DDBJ databases">
        <title>Streptomyces grisecoloratus sp. nov., isolated from cotton soil.</title>
        <authorList>
            <person name="Xing L."/>
        </authorList>
    </citation>
    <scope>NUCLEOTIDE SEQUENCE</scope>
    <source>
        <strain evidence="4">TRM S81-3</strain>
    </source>
</reference>
<evidence type="ECO:0000313" key="5">
    <source>
        <dbReference type="Proteomes" id="UP000621210"/>
    </source>
</evidence>
<reference evidence="4" key="2">
    <citation type="submission" date="2020-09" db="EMBL/GenBank/DDBJ databases">
        <authorList>
            <person name="Luo X."/>
        </authorList>
    </citation>
    <scope>NUCLEOTIDE SEQUENCE</scope>
    <source>
        <strain evidence="4">TRM S81-3</strain>
    </source>
</reference>